<organism evidence="2 3">
    <name type="scientific">Cerrena zonata</name>
    <dbReference type="NCBI Taxonomy" id="2478898"/>
    <lineage>
        <taxon>Eukaryota</taxon>
        <taxon>Fungi</taxon>
        <taxon>Dikarya</taxon>
        <taxon>Basidiomycota</taxon>
        <taxon>Agaricomycotina</taxon>
        <taxon>Agaricomycetes</taxon>
        <taxon>Polyporales</taxon>
        <taxon>Cerrenaceae</taxon>
        <taxon>Cerrena</taxon>
    </lineage>
</organism>
<protein>
    <recommendedName>
        <fullName evidence="4">Sel1 repeat family protein</fullName>
    </recommendedName>
</protein>
<feature type="signal peptide" evidence="1">
    <location>
        <begin position="1"/>
        <end position="18"/>
    </location>
</feature>
<gene>
    <name evidence="2" type="ORF">QCA50_014562</name>
</gene>
<dbReference type="AlphaFoldDB" id="A0AAW0FQJ2"/>
<accession>A0AAW0FQJ2</accession>
<feature type="chain" id="PRO_5043575504" description="Sel1 repeat family protein" evidence="1">
    <location>
        <begin position="19"/>
        <end position="123"/>
    </location>
</feature>
<proteinExistence type="predicted"/>
<dbReference type="EMBL" id="JASBNA010000036">
    <property type="protein sequence ID" value="KAK7682357.1"/>
    <property type="molecule type" value="Genomic_DNA"/>
</dbReference>
<keyword evidence="1" id="KW-0732">Signal</keyword>
<evidence type="ECO:0000313" key="2">
    <source>
        <dbReference type="EMBL" id="KAK7682357.1"/>
    </source>
</evidence>
<sequence length="123" mass="13387">MILLPIVLLGILPSCLYASSVYDAVPTFQNAAVVNRHGNGSHLNTLPQLQRELFDYAMEGLDANYGAPFLFRSVRYSAWYAVALLARNEGNDVKTASSLIKNASSPARILAALKLTPCKMCIV</sequence>
<evidence type="ECO:0008006" key="4">
    <source>
        <dbReference type="Google" id="ProtNLM"/>
    </source>
</evidence>
<keyword evidence="3" id="KW-1185">Reference proteome</keyword>
<evidence type="ECO:0000256" key="1">
    <source>
        <dbReference type="SAM" id="SignalP"/>
    </source>
</evidence>
<reference evidence="2 3" key="1">
    <citation type="submission" date="2022-09" db="EMBL/GenBank/DDBJ databases">
        <authorList>
            <person name="Palmer J.M."/>
        </authorList>
    </citation>
    <scope>NUCLEOTIDE SEQUENCE [LARGE SCALE GENOMIC DNA]</scope>
    <source>
        <strain evidence="2 3">DSM 7382</strain>
    </source>
</reference>
<name>A0AAW0FQJ2_9APHY</name>
<evidence type="ECO:0000313" key="3">
    <source>
        <dbReference type="Proteomes" id="UP001385951"/>
    </source>
</evidence>
<comment type="caution">
    <text evidence="2">The sequence shown here is derived from an EMBL/GenBank/DDBJ whole genome shotgun (WGS) entry which is preliminary data.</text>
</comment>
<dbReference type="Proteomes" id="UP001385951">
    <property type="component" value="Unassembled WGS sequence"/>
</dbReference>